<dbReference type="PANTHER" id="PTHR42928">
    <property type="entry name" value="TRICARBOXYLATE-BINDING PROTEIN"/>
    <property type="match status" value="1"/>
</dbReference>
<dbReference type="Proteomes" id="UP000241808">
    <property type="component" value="Unassembled WGS sequence"/>
</dbReference>
<comment type="caution">
    <text evidence="2">The sequence shown here is derived from an EMBL/GenBank/DDBJ whole genome shotgun (WGS) entry which is preliminary data.</text>
</comment>
<dbReference type="Gene3D" id="3.40.190.10">
    <property type="entry name" value="Periplasmic binding protein-like II"/>
    <property type="match status" value="1"/>
</dbReference>
<evidence type="ECO:0000313" key="2">
    <source>
        <dbReference type="EMBL" id="PTM57231.1"/>
    </source>
</evidence>
<sequence>MDRRLFTAGLTSFAAAGLPSLASPRIASAQSLQAGRPIKLVVPFPAGGSTDVIGRIMAEGLATRLATPVVIENKPGAGGTIGAAQVAKAAPDGHELLIASVAISTNHHIFRNLSFDPVKDLAPVSFVATVPNALLVGPHMAARSTADLIAAAKAAPGKITYGSAGIGTSAHLAAELFCQATGVTMTHVPYRGTGPALNDLVGGRLDVMFDILTAAIAQVKAGTVRALGVTTLQPNPLLPGVPPVAETVAGFEVTTWNGVFAPAATPPATIERISSAIAAVMAEPEVKNRLSELSVEARGTPPADLAALLAAESEKWGRLVRVANIRSGD</sequence>
<reference evidence="2 3" key="1">
    <citation type="submission" date="2018-04" db="EMBL/GenBank/DDBJ databases">
        <title>Genomic Encyclopedia of Archaeal and Bacterial Type Strains, Phase II (KMG-II): from individual species to whole genera.</title>
        <authorList>
            <person name="Goeker M."/>
        </authorList>
    </citation>
    <scope>NUCLEOTIDE SEQUENCE [LARGE SCALE GENOMIC DNA]</scope>
    <source>
        <strain evidence="2 3">DSM 25521</strain>
    </source>
</reference>
<protein>
    <submittedName>
        <fullName evidence="2">Tripartite-type tricarboxylate transporter receptor subunit TctC</fullName>
    </submittedName>
</protein>
<proteinExistence type="inferred from homology"/>
<dbReference type="PANTHER" id="PTHR42928:SF5">
    <property type="entry name" value="BLR1237 PROTEIN"/>
    <property type="match status" value="1"/>
</dbReference>
<dbReference type="PIRSF" id="PIRSF017082">
    <property type="entry name" value="YflP"/>
    <property type="match status" value="1"/>
</dbReference>
<dbReference type="OrthoDB" id="7374750at2"/>
<organism evidence="2 3">
    <name type="scientific">Phreatobacter oligotrophus</name>
    <dbReference type="NCBI Taxonomy" id="1122261"/>
    <lineage>
        <taxon>Bacteria</taxon>
        <taxon>Pseudomonadati</taxon>
        <taxon>Pseudomonadota</taxon>
        <taxon>Alphaproteobacteria</taxon>
        <taxon>Hyphomicrobiales</taxon>
        <taxon>Phreatobacteraceae</taxon>
        <taxon>Phreatobacter</taxon>
    </lineage>
</organism>
<dbReference type="InterPro" id="IPR005064">
    <property type="entry name" value="BUG"/>
</dbReference>
<dbReference type="CDD" id="cd13578">
    <property type="entry name" value="PBP2_Bug27"/>
    <property type="match status" value="1"/>
</dbReference>
<accession>A0A2T4Z5S0</accession>
<keyword evidence="2" id="KW-0675">Receptor</keyword>
<dbReference type="Pfam" id="PF03401">
    <property type="entry name" value="TctC"/>
    <property type="match status" value="1"/>
</dbReference>
<name>A0A2T4Z5S0_9HYPH</name>
<evidence type="ECO:0000313" key="3">
    <source>
        <dbReference type="Proteomes" id="UP000241808"/>
    </source>
</evidence>
<dbReference type="SUPFAM" id="SSF53850">
    <property type="entry name" value="Periplasmic binding protein-like II"/>
    <property type="match status" value="1"/>
</dbReference>
<dbReference type="Gene3D" id="3.40.190.150">
    <property type="entry name" value="Bordetella uptake gene, domain 1"/>
    <property type="match status" value="1"/>
</dbReference>
<dbReference type="InterPro" id="IPR042100">
    <property type="entry name" value="Bug_dom1"/>
</dbReference>
<evidence type="ECO:0000256" key="1">
    <source>
        <dbReference type="ARBA" id="ARBA00006987"/>
    </source>
</evidence>
<gene>
    <name evidence="2" type="ORF">C8P69_104281</name>
</gene>
<keyword evidence="3" id="KW-1185">Reference proteome</keyword>
<comment type="similarity">
    <text evidence="1">Belongs to the UPF0065 (bug) family.</text>
</comment>
<dbReference type="RefSeq" id="WP_108177089.1">
    <property type="nucleotide sequence ID" value="NZ_PZZL01000004.1"/>
</dbReference>
<dbReference type="AlphaFoldDB" id="A0A2T4Z5S0"/>
<dbReference type="EMBL" id="PZZL01000004">
    <property type="protein sequence ID" value="PTM57231.1"/>
    <property type="molecule type" value="Genomic_DNA"/>
</dbReference>